<dbReference type="PANTHER" id="PTHR10000">
    <property type="entry name" value="PHOSPHOSERINE PHOSPHATASE"/>
    <property type="match status" value="1"/>
</dbReference>
<reference evidence="4 5" key="1">
    <citation type="submission" date="2007-01" db="EMBL/GenBank/DDBJ databases">
        <title>Complete sequence of Psychromonas ingrahamii 37.</title>
        <authorList>
            <consortium name="US DOE Joint Genome Institute"/>
            <person name="Copeland A."/>
            <person name="Lucas S."/>
            <person name="Lapidus A."/>
            <person name="Barry K."/>
            <person name="Detter J.C."/>
            <person name="Glavina del Rio T."/>
            <person name="Hammon N."/>
            <person name="Israni S."/>
            <person name="Dalin E."/>
            <person name="Tice H."/>
            <person name="Pitluck S."/>
            <person name="Thompson L.S."/>
            <person name="Brettin T."/>
            <person name="Bruce D."/>
            <person name="Han C."/>
            <person name="Tapia R."/>
            <person name="Schmutz J."/>
            <person name="Larimer F."/>
            <person name="Land M."/>
            <person name="Hauser L."/>
            <person name="Kyrpides N."/>
            <person name="Ivanova N."/>
            <person name="Staley J."/>
            <person name="Richardson P."/>
        </authorList>
    </citation>
    <scope>NUCLEOTIDE SEQUENCE [LARGE SCALE GENOMIC DNA]</scope>
    <source>
        <strain evidence="4 5">37</strain>
    </source>
</reference>
<accession>A1SXV6</accession>
<dbReference type="Gene3D" id="3.30.980.20">
    <property type="entry name" value="Putative mannosyl-3-phosphoglycerate phosphatase, domain 2"/>
    <property type="match status" value="1"/>
</dbReference>
<name>A1SXV6_PSYIN</name>
<gene>
    <name evidence="4" type="ordered locus">Ping_2602</name>
</gene>
<dbReference type="eggNOG" id="COG3769">
    <property type="taxonomic scope" value="Bacteria"/>
</dbReference>
<dbReference type="InterPro" id="IPR006379">
    <property type="entry name" value="HAD-SF_hydro_IIB"/>
</dbReference>
<dbReference type="Proteomes" id="UP000000639">
    <property type="component" value="Chromosome"/>
</dbReference>
<evidence type="ECO:0000256" key="1">
    <source>
        <dbReference type="ARBA" id="ARBA00022723"/>
    </source>
</evidence>
<dbReference type="PANTHER" id="PTHR10000:SF8">
    <property type="entry name" value="HAD SUPERFAMILY HYDROLASE-LIKE, TYPE 3"/>
    <property type="match status" value="1"/>
</dbReference>
<dbReference type="RefSeq" id="WP_011770878.1">
    <property type="nucleotide sequence ID" value="NC_008709.1"/>
</dbReference>
<dbReference type="NCBIfam" id="NF001218">
    <property type="entry name" value="PRK00192.1-5"/>
    <property type="match status" value="1"/>
</dbReference>
<dbReference type="GO" id="GO:0000287">
    <property type="term" value="F:magnesium ion binding"/>
    <property type="evidence" value="ECO:0007669"/>
    <property type="project" value="TreeGrafter"/>
</dbReference>
<dbReference type="InterPro" id="IPR023214">
    <property type="entry name" value="HAD_sf"/>
</dbReference>
<keyword evidence="1" id="KW-0479">Metal-binding</keyword>
<dbReference type="NCBIfam" id="TIGR01484">
    <property type="entry name" value="HAD-SF-IIB"/>
    <property type="match status" value="1"/>
</dbReference>
<dbReference type="Gene3D" id="3.40.50.1000">
    <property type="entry name" value="HAD superfamily/HAD-like"/>
    <property type="match status" value="1"/>
</dbReference>
<protein>
    <submittedName>
        <fullName evidence="4">Mannosyl-3-phosphoglycerate phosphatase family protein</fullName>
        <ecNumber evidence="4">3.1.3.70</ecNumber>
    </submittedName>
</protein>
<dbReference type="GO" id="GO:0050531">
    <property type="term" value="F:mannosyl-3-phosphoglycerate phosphatase activity"/>
    <property type="evidence" value="ECO:0007669"/>
    <property type="project" value="UniProtKB-EC"/>
</dbReference>
<dbReference type="Pfam" id="PF08282">
    <property type="entry name" value="Hydrolase_3"/>
    <property type="match status" value="2"/>
</dbReference>
<dbReference type="GO" id="GO:0051479">
    <property type="term" value="P:mannosylglycerate biosynthetic process"/>
    <property type="evidence" value="ECO:0007669"/>
    <property type="project" value="InterPro"/>
</dbReference>
<evidence type="ECO:0000256" key="2">
    <source>
        <dbReference type="ARBA" id="ARBA00022801"/>
    </source>
</evidence>
<dbReference type="SUPFAM" id="SSF56784">
    <property type="entry name" value="HAD-like"/>
    <property type="match status" value="1"/>
</dbReference>
<evidence type="ECO:0000313" key="5">
    <source>
        <dbReference type="Proteomes" id="UP000000639"/>
    </source>
</evidence>
<dbReference type="SFLD" id="SFLDG01142">
    <property type="entry name" value="C2.B.2:_Mannosyl-3-phosphoglyc"/>
    <property type="match status" value="1"/>
</dbReference>
<proteinExistence type="predicted"/>
<dbReference type="AlphaFoldDB" id="A1SXV6"/>
<dbReference type="InterPro" id="IPR006381">
    <property type="entry name" value="HAD-SF-IIB-MPGP"/>
</dbReference>
<dbReference type="OrthoDB" id="193379at2"/>
<dbReference type="HOGENOM" id="CLU_063016_0_0_6"/>
<dbReference type="EC" id="3.1.3.70" evidence="4"/>
<dbReference type="EMBL" id="CP000510">
    <property type="protein sequence ID" value="ABM04321.1"/>
    <property type="molecule type" value="Genomic_DNA"/>
</dbReference>
<dbReference type="SFLD" id="SFLDG01140">
    <property type="entry name" value="C2.B:_Phosphomannomutase_and_P"/>
    <property type="match status" value="1"/>
</dbReference>
<sequence>MNKKMLIFTDLDGTLLDHYTYQTRAADCTIKNLKEKNIPIIPNTSKTLAEVLLIRADLKLETPFIIENGAAVYIPVNYFSIQPDGTQLENGFWVKSFCQKKDFWLSLLSAEARQFKTHFRGFSQMRAQQLADLTGLSITDAGLAKRRQFGEPVDWLGSQQSQDDFIKHMHLLGANVLEGGRFLHISGNCDKGQAQSWLAQQYKINQPERGLTVIALGDSDNDTAMLEAADIAVVVRSPVHAFPILQRENELYFSREYGPAGWAECLQKIIF</sequence>
<keyword evidence="2 4" id="KW-0378">Hydrolase</keyword>
<dbReference type="KEGG" id="pin:Ping_2602"/>
<dbReference type="NCBIfam" id="TIGR01486">
    <property type="entry name" value="HAD-SF-IIB-MPGP"/>
    <property type="match status" value="1"/>
</dbReference>
<dbReference type="InterPro" id="IPR036412">
    <property type="entry name" value="HAD-like_sf"/>
</dbReference>
<evidence type="ECO:0000256" key="3">
    <source>
        <dbReference type="ARBA" id="ARBA00022842"/>
    </source>
</evidence>
<dbReference type="SFLD" id="SFLDS00003">
    <property type="entry name" value="Haloacid_Dehalogenase"/>
    <property type="match status" value="1"/>
</dbReference>
<organism evidence="4 5">
    <name type="scientific">Psychromonas ingrahamii (strain DSM 17664 / CCUG 51855 / 37)</name>
    <dbReference type="NCBI Taxonomy" id="357804"/>
    <lineage>
        <taxon>Bacteria</taxon>
        <taxon>Pseudomonadati</taxon>
        <taxon>Pseudomonadota</taxon>
        <taxon>Gammaproteobacteria</taxon>
        <taxon>Alteromonadales</taxon>
        <taxon>Psychromonadaceae</taxon>
        <taxon>Psychromonas</taxon>
    </lineage>
</organism>
<dbReference type="STRING" id="357804.Ping_2602"/>
<evidence type="ECO:0000313" key="4">
    <source>
        <dbReference type="EMBL" id="ABM04321.1"/>
    </source>
</evidence>
<keyword evidence="5" id="KW-1185">Reference proteome</keyword>
<dbReference type="GO" id="GO:0005829">
    <property type="term" value="C:cytosol"/>
    <property type="evidence" value="ECO:0007669"/>
    <property type="project" value="TreeGrafter"/>
</dbReference>
<keyword evidence="3" id="KW-0460">Magnesium</keyword>